<dbReference type="GO" id="GO:0005524">
    <property type="term" value="F:ATP binding"/>
    <property type="evidence" value="ECO:0007669"/>
    <property type="project" value="UniProtKB-UniRule"/>
</dbReference>
<feature type="binding site" evidence="1">
    <location>
        <position position="54"/>
    </location>
    <ligand>
        <name>ATP</name>
        <dbReference type="ChEBI" id="CHEBI:30616"/>
    </ligand>
</feature>
<comment type="caution">
    <text evidence="3">The sequence shown here is derived from an EMBL/GenBank/DDBJ whole genome shotgun (WGS) entry which is preliminary data.</text>
</comment>
<evidence type="ECO:0000313" key="4">
    <source>
        <dbReference type="Proteomes" id="UP000789759"/>
    </source>
</evidence>
<dbReference type="OrthoDB" id="10261027at2759"/>
<dbReference type="SUPFAM" id="SSF56112">
    <property type="entry name" value="Protein kinase-like (PK-like)"/>
    <property type="match status" value="1"/>
</dbReference>
<evidence type="ECO:0000313" key="3">
    <source>
        <dbReference type="EMBL" id="CAG8821294.1"/>
    </source>
</evidence>
<sequence>MKRAISLQKWLDKTLNDGDVSEIEYSYENRQEVGRGAFGVVYSALYDGKKFALKSFTDGVMNKETTDGINKEATDGMNKEATKGFIKEFKNLHAINSHPINSHPNINKFYGITRDPETNKFMLVLQFANGGNLRQYLKKKWNN</sequence>
<accession>A0A9N9KCI9</accession>
<gene>
    <name evidence="3" type="ORF">CPELLU_LOCUS19714</name>
</gene>
<feature type="non-terminal residue" evidence="3">
    <location>
        <position position="143"/>
    </location>
</feature>
<dbReference type="InterPro" id="IPR000719">
    <property type="entry name" value="Prot_kinase_dom"/>
</dbReference>
<keyword evidence="4" id="KW-1185">Reference proteome</keyword>
<evidence type="ECO:0000256" key="1">
    <source>
        <dbReference type="PROSITE-ProRule" id="PRU10141"/>
    </source>
</evidence>
<dbReference type="Proteomes" id="UP000789759">
    <property type="component" value="Unassembled WGS sequence"/>
</dbReference>
<dbReference type="EMBL" id="CAJVQA010050271">
    <property type="protein sequence ID" value="CAG8821294.1"/>
    <property type="molecule type" value="Genomic_DNA"/>
</dbReference>
<keyword evidence="1" id="KW-0547">Nucleotide-binding</keyword>
<dbReference type="AlphaFoldDB" id="A0A9N9KCI9"/>
<protein>
    <submittedName>
        <fullName evidence="3">5780_t:CDS:1</fullName>
    </submittedName>
</protein>
<dbReference type="InterPro" id="IPR001245">
    <property type="entry name" value="Ser-Thr/Tyr_kinase_cat_dom"/>
</dbReference>
<dbReference type="PROSITE" id="PS00107">
    <property type="entry name" value="PROTEIN_KINASE_ATP"/>
    <property type="match status" value="1"/>
</dbReference>
<evidence type="ECO:0000259" key="2">
    <source>
        <dbReference type="PROSITE" id="PS50011"/>
    </source>
</evidence>
<dbReference type="PROSITE" id="PS50011">
    <property type="entry name" value="PROTEIN_KINASE_DOM"/>
    <property type="match status" value="1"/>
</dbReference>
<feature type="domain" description="Protein kinase" evidence="2">
    <location>
        <begin position="27"/>
        <end position="143"/>
    </location>
</feature>
<proteinExistence type="predicted"/>
<dbReference type="PANTHER" id="PTHR44329">
    <property type="entry name" value="SERINE/THREONINE-PROTEIN KINASE TNNI3K-RELATED"/>
    <property type="match status" value="1"/>
</dbReference>
<reference evidence="3" key="1">
    <citation type="submission" date="2021-06" db="EMBL/GenBank/DDBJ databases">
        <authorList>
            <person name="Kallberg Y."/>
            <person name="Tangrot J."/>
            <person name="Rosling A."/>
        </authorList>
    </citation>
    <scope>NUCLEOTIDE SEQUENCE</scope>
    <source>
        <strain evidence="3">FL966</strain>
    </source>
</reference>
<dbReference type="Gene3D" id="1.10.510.10">
    <property type="entry name" value="Transferase(Phosphotransferase) domain 1"/>
    <property type="match status" value="1"/>
</dbReference>
<dbReference type="GO" id="GO:0004674">
    <property type="term" value="F:protein serine/threonine kinase activity"/>
    <property type="evidence" value="ECO:0007669"/>
    <property type="project" value="TreeGrafter"/>
</dbReference>
<name>A0A9N9KCI9_9GLOM</name>
<dbReference type="InterPro" id="IPR017441">
    <property type="entry name" value="Protein_kinase_ATP_BS"/>
</dbReference>
<dbReference type="InterPro" id="IPR011009">
    <property type="entry name" value="Kinase-like_dom_sf"/>
</dbReference>
<organism evidence="3 4">
    <name type="scientific">Cetraspora pellucida</name>
    <dbReference type="NCBI Taxonomy" id="1433469"/>
    <lineage>
        <taxon>Eukaryota</taxon>
        <taxon>Fungi</taxon>
        <taxon>Fungi incertae sedis</taxon>
        <taxon>Mucoromycota</taxon>
        <taxon>Glomeromycotina</taxon>
        <taxon>Glomeromycetes</taxon>
        <taxon>Diversisporales</taxon>
        <taxon>Gigasporaceae</taxon>
        <taxon>Cetraspora</taxon>
    </lineage>
</organism>
<dbReference type="InterPro" id="IPR051681">
    <property type="entry name" value="Ser/Thr_Kinases-Pseudokinases"/>
</dbReference>
<keyword evidence="1" id="KW-0067">ATP-binding</keyword>
<dbReference type="Pfam" id="PF07714">
    <property type="entry name" value="PK_Tyr_Ser-Thr"/>
    <property type="match status" value="1"/>
</dbReference>